<keyword evidence="3" id="KW-1185">Reference proteome</keyword>
<gene>
    <name evidence="2" type="ORF">SARC_04968</name>
</gene>
<evidence type="ECO:0000313" key="2">
    <source>
        <dbReference type="EMBL" id="KNC82754.1"/>
    </source>
</evidence>
<feature type="region of interest" description="Disordered" evidence="1">
    <location>
        <begin position="213"/>
        <end position="252"/>
    </location>
</feature>
<dbReference type="Proteomes" id="UP000054560">
    <property type="component" value="Unassembled WGS sequence"/>
</dbReference>
<sequence>MRHKRNYNQDIRYNGAPDLGHSDTHVVDMCAMLFTELTGERFRVRAYEGPYDPNCIGELYSWPDDYVSTDESFGVAHLRHLFDDTFLVNLGKRLRNTQLALTFTIISIQLENKGCHVCVVTCAQLRNGCARAQFYENNERFHTTAETQSDVRHLHSQLRNDVDVSERVTAEAEEAQAHNRQVEEKAHVVVLEETVSDNSMAFLPSTMQADGAYIPEPVSMNTDKHTAQQPTQRRQHRTRGPINPNRNNRRNA</sequence>
<reference evidence="2 3" key="1">
    <citation type="submission" date="2011-02" db="EMBL/GenBank/DDBJ databases">
        <title>The Genome Sequence of Sphaeroforma arctica JP610.</title>
        <authorList>
            <consortium name="The Broad Institute Genome Sequencing Platform"/>
            <person name="Russ C."/>
            <person name="Cuomo C."/>
            <person name="Young S.K."/>
            <person name="Zeng Q."/>
            <person name="Gargeya S."/>
            <person name="Alvarado L."/>
            <person name="Berlin A."/>
            <person name="Chapman S.B."/>
            <person name="Chen Z."/>
            <person name="Freedman E."/>
            <person name="Gellesch M."/>
            <person name="Goldberg J."/>
            <person name="Griggs A."/>
            <person name="Gujja S."/>
            <person name="Heilman E."/>
            <person name="Heiman D."/>
            <person name="Howarth C."/>
            <person name="Mehta T."/>
            <person name="Neiman D."/>
            <person name="Pearson M."/>
            <person name="Roberts A."/>
            <person name="Saif S."/>
            <person name="Shea T."/>
            <person name="Shenoy N."/>
            <person name="Sisk P."/>
            <person name="Stolte C."/>
            <person name="Sykes S."/>
            <person name="White J."/>
            <person name="Yandava C."/>
            <person name="Burger G."/>
            <person name="Gray M.W."/>
            <person name="Holland P.W.H."/>
            <person name="King N."/>
            <person name="Lang F.B.F."/>
            <person name="Roger A.J."/>
            <person name="Ruiz-Trillo I."/>
            <person name="Haas B."/>
            <person name="Nusbaum C."/>
            <person name="Birren B."/>
        </authorList>
    </citation>
    <scope>NUCLEOTIDE SEQUENCE [LARGE SCALE GENOMIC DNA]</scope>
    <source>
        <strain evidence="2 3">JP610</strain>
    </source>
</reference>
<dbReference type="GeneID" id="25905472"/>
<protein>
    <submittedName>
        <fullName evidence="2">Uncharacterized protein</fullName>
    </submittedName>
</protein>
<accession>A0A0L0G1P0</accession>
<proteinExistence type="predicted"/>
<name>A0A0L0G1P0_9EUKA</name>
<dbReference type="RefSeq" id="XP_014156656.1">
    <property type="nucleotide sequence ID" value="XM_014301181.1"/>
</dbReference>
<dbReference type="EMBL" id="KQ241896">
    <property type="protein sequence ID" value="KNC82754.1"/>
    <property type="molecule type" value="Genomic_DNA"/>
</dbReference>
<evidence type="ECO:0000313" key="3">
    <source>
        <dbReference type="Proteomes" id="UP000054560"/>
    </source>
</evidence>
<evidence type="ECO:0000256" key="1">
    <source>
        <dbReference type="SAM" id="MobiDB-lite"/>
    </source>
</evidence>
<dbReference type="AlphaFoldDB" id="A0A0L0G1P0"/>
<organism evidence="2 3">
    <name type="scientific">Sphaeroforma arctica JP610</name>
    <dbReference type="NCBI Taxonomy" id="667725"/>
    <lineage>
        <taxon>Eukaryota</taxon>
        <taxon>Ichthyosporea</taxon>
        <taxon>Ichthyophonida</taxon>
        <taxon>Sphaeroforma</taxon>
    </lineage>
</organism>